<dbReference type="GO" id="GO:0008483">
    <property type="term" value="F:transaminase activity"/>
    <property type="evidence" value="ECO:0007669"/>
    <property type="project" value="TreeGrafter"/>
</dbReference>
<accession>A0A1I4UJD5</accession>
<dbReference type="GO" id="GO:0000271">
    <property type="term" value="P:polysaccharide biosynthetic process"/>
    <property type="evidence" value="ECO:0007669"/>
    <property type="project" value="TreeGrafter"/>
</dbReference>
<name>A0A1I4UJD5_9EURY</name>
<dbReference type="InterPro" id="IPR000653">
    <property type="entry name" value="DegT/StrS_aminotransferase"/>
</dbReference>
<dbReference type="NCBIfam" id="TIGR03588">
    <property type="entry name" value="PseC"/>
    <property type="match status" value="1"/>
</dbReference>
<dbReference type="Pfam" id="PF01041">
    <property type="entry name" value="DegT_DnrJ_EryC1"/>
    <property type="match status" value="1"/>
</dbReference>
<sequence>MIPYGHQTIDNEDIEEVIKVLKSDWLTTGPKISEFEKKICDYIGCRHAVAMNSGTSALDVAVASLDMPKDSEVITTPFTFAATSNALLYNALKPVFADIEIETRNIDPEDIEKKITPKTKAIIYVDYAGHPCDIEEIQDIANEHDLYLIEDACHSFGASYHGKKVGNYADFTVFSFHPVKPITTGEGGALVTNDPELAKKARMLHNHGIDRDAISRYGPNAEWAYDMKMLGRNYRMTDIQAALGISQLKKIDHFIERRNNISSYYQERFHDMESISLPSTKDGILHGWHLYTILLEETIDRDELFKHLREEKNIGTNVHYIPVYRHTFYQESFGFNKKDYPVTEDVFKRIITLPLYPNMEQKDVEYITSSILDFIENKR</sequence>
<dbReference type="RefSeq" id="WP_091937903.1">
    <property type="nucleotide sequence ID" value="NZ_FOUJ01000007.1"/>
</dbReference>
<comment type="similarity">
    <text evidence="1">Belongs to the DegT/DnrJ/EryC1 family.</text>
</comment>
<dbReference type="InterPro" id="IPR015422">
    <property type="entry name" value="PyrdxlP-dep_Trfase_small"/>
</dbReference>
<dbReference type="CDD" id="cd00616">
    <property type="entry name" value="AHBA_syn"/>
    <property type="match status" value="1"/>
</dbReference>
<reference evidence="3" key="1">
    <citation type="submission" date="2016-10" db="EMBL/GenBank/DDBJ databases">
        <authorList>
            <person name="Varghese N."/>
            <person name="Submissions S."/>
        </authorList>
    </citation>
    <scope>NUCLEOTIDE SEQUENCE [LARGE SCALE GENOMIC DNA]</scope>
    <source>
        <strain evidence="3">Mob M</strain>
    </source>
</reference>
<dbReference type="InterPro" id="IPR020026">
    <property type="entry name" value="PseC"/>
</dbReference>
<dbReference type="EMBL" id="FOUJ01000007">
    <property type="protein sequence ID" value="SFM89109.1"/>
    <property type="molecule type" value="Genomic_DNA"/>
</dbReference>
<dbReference type="GO" id="GO:0030170">
    <property type="term" value="F:pyridoxal phosphate binding"/>
    <property type="evidence" value="ECO:0007669"/>
    <property type="project" value="TreeGrafter"/>
</dbReference>
<protein>
    <submittedName>
        <fullName evidence="2">UDP-4-amino-4,6-dideoxy-N-acetyl-beta-L-altrosamine transaminase</fullName>
    </submittedName>
</protein>
<dbReference type="Proteomes" id="UP000198535">
    <property type="component" value="Unassembled WGS sequence"/>
</dbReference>
<dbReference type="Gene3D" id="3.90.1150.10">
    <property type="entry name" value="Aspartate Aminotransferase, domain 1"/>
    <property type="match status" value="1"/>
</dbReference>
<dbReference type="AlphaFoldDB" id="A0A1I4UJD5"/>
<dbReference type="InterPro" id="IPR015424">
    <property type="entry name" value="PyrdxlP-dep_Trfase"/>
</dbReference>
<dbReference type="SUPFAM" id="SSF53383">
    <property type="entry name" value="PLP-dependent transferases"/>
    <property type="match status" value="1"/>
</dbReference>
<dbReference type="OrthoDB" id="10355at2157"/>
<organism evidence="2 3">
    <name type="scientific">Methanolobus profundi</name>
    <dbReference type="NCBI Taxonomy" id="487685"/>
    <lineage>
        <taxon>Archaea</taxon>
        <taxon>Methanobacteriati</taxon>
        <taxon>Methanobacteriota</taxon>
        <taxon>Stenosarchaea group</taxon>
        <taxon>Methanomicrobia</taxon>
        <taxon>Methanosarcinales</taxon>
        <taxon>Methanosarcinaceae</taxon>
        <taxon>Methanolobus</taxon>
    </lineage>
</organism>
<evidence type="ECO:0000313" key="3">
    <source>
        <dbReference type="Proteomes" id="UP000198535"/>
    </source>
</evidence>
<dbReference type="PIRSF" id="PIRSF000390">
    <property type="entry name" value="PLP_StrS"/>
    <property type="match status" value="1"/>
</dbReference>
<proteinExistence type="inferred from homology"/>
<dbReference type="PANTHER" id="PTHR30244">
    <property type="entry name" value="TRANSAMINASE"/>
    <property type="match status" value="1"/>
</dbReference>
<keyword evidence="3" id="KW-1185">Reference proteome</keyword>
<dbReference type="Gene3D" id="3.40.640.10">
    <property type="entry name" value="Type I PLP-dependent aspartate aminotransferase-like (Major domain)"/>
    <property type="match status" value="1"/>
</dbReference>
<keyword evidence="1" id="KW-0663">Pyridoxal phosphate</keyword>
<dbReference type="PANTHER" id="PTHR30244:SF34">
    <property type="entry name" value="DTDP-4-AMINO-4,6-DIDEOXYGALACTOSE TRANSAMINASE"/>
    <property type="match status" value="1"/>
</dbReference>
<gene>
    <name evidence="2" type="ORF">SAMN04488696_2745</name>
</gene>
<evidence type="ECO:0000313" key="2">
    <source>
        <dbReference type="EMBL" id="SFM89109.1"/>
    </source>
</evidence>
<dbReference type="STRING" id="487685.SAMN04488696_2745"/>
<evidence type="ECO:0000256" key="1">
    <source>
        <dbReference type="RuleBase" id="RU004508"/>
    </source>
</evidence>
<dbReference type="InterPro" id="IPR015421">
    <property type="entry name" value="PyrdxlP-dep_Trfase_major"/>
</dbReference>